<dbReference type="PANTHER" id="PTHR37164:SF1">
    <property type="entry name" value="BACTERIOHEMERYTHRIN"/>
    <property type="match status" value="1"/>
</dbReference>
<keyword evidence="2" id="KW-0561">Oxygen transport</keyword>
<evidence type="ECO:0000313" key="6">
    <source>
        <dbReference type="EMBL" id="CDI03721.1"/>
    </source>
</evidence>
<reference evidence="6" key="2">
    <citation type="submission" date="2014-03" db="EMBL/GenBank/DDBJ databases">
        <title>Candidatus Competibacter-lineage genomes retrieved from metagenomes reveal functional metabolic diversity.</title>
        <authorList>
            <person name="McIlroy S.J."/>
            <person name="Albertsen M."/>
            <person name="Andresen E.K."/>
            <person name="Saunders A.M."/>
            <person name="Kristiansen R."/>
            <person name="Stokholm-Bjerregaard M."/>
            <person name="Nielsen K.L."/>
            <person name="Nielsen P.H."/>
        </authorList>
    </citation>
    <scope>NUCLEOTIDE SEQUENCE</scope>
    <source>
        <strain evidence="6">Run_A_D11</strain>
    </source>
</reference>
<dbReference type="SUPFAM" id="SSF47188">
    <property type="entry name" value="Hemerythrin-like"/>
    <property type="match status" value="1"/>
</dbReference>
<dbReference type="Proteomes" id="UP000035760">
    <property type="component" value="Unassembled WGS sequence"/>
</dbReference>
<dbReference type="GO" id="GO:0046872">
    <property type="term" value="F:metal ion binding"/>
    <property type="evidence" value="ECO:0007669"/>
    <property type="project" value="UniProtKB-KW"/>
</dbReference>
<organism evidence="6 7">
    <name type="scientific">Candidatus Competibacter denitrificans Run_A_D11</name>
    <dbReference type="NCBI Taxonomy" id="1400863"/>
    <lineage>
        <taxon>Bacteria</taxon>
        <taxon>Pseudomonadati</taxon>
        <taxon>Pseudomonadota</taxon>
        <taxon>Gammaproteobacteria</taxon>
        <taxon>Candidatus Competibacteraceae</taxon>
        <taxon>Candidatus Competibacter</taxon>
    </lineage>
</organism>
<keyword evidence="2" id="KW-0813">Transport</keyword>
<proteinExistence type="inferred from homology"/>
<keyword evidence="4" id="KW-0408">Iron</keyword>
<dbReference type="CDD" id="cd12107">
    <property type="entry name" value="Hemerythrin"/>
    <property type="match status" value="1"/>
</dbReference>
<reference evidence="6" key="1">
    <citation type="submission" date="2013-07" db="EMBL/GenBank/DDBJ databases">
        <authorList>
            <person name="McIlroy S."/>
        </authorList>
    </citation>
    <scope>NUCLEOTIDE SEQUENCE [LARGE SCALE GENOMIC DNA]</scope>
    <source>
        <strain evidence="6">Run_A_D11</strain>
    </source>
</reference>
<accession>W6M729</accession>
<evidence type="ECO:0000256" key="3">
    <source>
        <dbReference type="ARBA" id="ARBA00022723"/>
    </source>
</evidence>
<keyword evidence="7" id="KW-1185">Reference proteome</keyword>
<feature type="domain" description="Hemerythrin-like" evidence="5">
    <location>
        <begin position="2"/>
        <end position="77"/>
    </location>
</feature>
<keyword evidence="3" id="KW-0479">Metal-binding</keyword>
<dbReference type="InterPro" id="IPR035938">
    <property type="entry name" value="Hemerythrin-like_sf"/>
</dbReference>
<evidence type="ECO:0000313" key="7">
    <source>
        <dbReference type="Proteomes" id="UP000035760"/>
    </source>
</evidence>
<comment type="caution">
    <text evidence="6">The sequence shown here is derived from an EMBL/GenBank/DDBJ whole genome shotgun (WGS) entry which is preliminary data.</text>
</comment>
<protein>
    <submittedName>
        <fullName evidence="6">Hemerythrin-like metal-binding domain-containing protein</fullName>
    </submittedName>
</protein>
<comment type="similarity">
    <text evidence="1">Belongs to the hemerythrin family.</text>
</comment>
<dbReference type="AlphaFoldDB" id="W6M729"/>
<dbReference type="STRING" id="1400863.BN873_610118"/>
<dbReference type="PANTHER" id="PTHR37164">
    <property type="entry name" value="BACTERIOHEMERYTHRIN"/>
    <property type="match status" value="1"/>
</dbReference>
<gene>
    <name evidence="6" type="ORF">BN873_610118</name>
</gene>
<sequence length="91" mass="10762">MLVDLLNQIHDAIQHHHGTEATRSIVIKLEEYTRVHFAVEESLMRILHYPHYEPHKKEHDKLIKQLDELREKLETGKPQSVSNWLIFSKSG</sequence>
<evidence type="ECO:0000256" key="4">
    <source>
        <dbReference type="ARBA" id="ARBA00023004"/>
    </source>
</evidence>
<dbReference type="InterPro" id="IPR012312">
    <property type="entry name" value="Hemerythrin-like"/>
</dbReference>
<evidence type="ECO:0000256" key="1">
    <source>
        <dbReference type="ARBA" id="ARBA00010587"/>
    </source>
</evidence>
<dbReference type="NCBIfam" id="TIGR02481">
    <property type="entry name" value="hemeryth_dom"/>
    <property type="match status" value="1"/>
</dbReference>
<evidence type="ECO:0000259" key="5">
    <source>
        <dbReference type="Pfam" id="PF01814"/>
    </source>
</evidence>
<dbReference type="Pfam" id="PF01814">
    <property type="entry name" value="Hemerythrin"/>
    <property type="match status" value="1"/>
</dbReference>
<name>W6M729_9GAMM</name>
<dbReference type="InterPro" id="IPR050669">
    <property type="entry name" value="Hemerythrin"/>
</dbReference>
<dbReference type="EMBL" id="CBTJ020000071">
    <property type="protein sequence ID" value="CDI03721.1"/>
    <property type="molecule type" value="Genomic_DNA"/>
</dbReference>
<dbReference type="InterPro" id="IPR012827">
    <property type="entry name" value="Hemerythrin_metal-bd"/>
</dbReference>
<dbReference type="GO" id="GO:0005344">
    <property type="term" value="F:oxygen carrier activity"/>
    <property type="evidence" value="ECO:0007669"/>
    <property type="project" value="UniProtKB-KW"/>
</dbReference>
<dbReference type="InterPro" id="IPR016131">
    <property type="entry name" value="Haemerythrin_Fe_BS"/>
</dbReference>
<dbReference type="Gene3D" id="1.20.120.50">
    <property type="entry name" value="Hemerythrin-like"/>
    <property type="match status" value="1"/>
</dbReference>
<evidence type="ECO:0000256" key="2">
    <source>
        <dbReference type="ARBA" id="ARBA00022621"/>
    </source>
</evidence>
<dbReference type="PROSITE" id="PS00550">
    <property type="entry name" value="HEMERYTHRINS"/>
    <property type="match status" value="1"/>
</dbReference>
<dbReference type="RefSeq" id="WP_242434440.1">
    <property type="nucleotide sequence ID" value="NZ_CBTJ020000071.1"/>
</dbReference>